<accession>A0ACD1FRA6</accession>
<keyword evidence="2" id="KW-1185">Reference proteome</keyword>
<protein>
    <submittedName>
        <fullName evidence="1">DUF4226 domain-containing protein</fullName>
    </submittedName>
</protein>
<evidence type="ECO:0000313" key="2">
    <source>
        <dbReference type="Proteomes" id="UP000825598"/>
    </source>
</evidence>
<geneLocation type="plasmid" evidence="1 2">
    <name>unnamed1</name>
</geneLocation>
<organism evidence="1 2">
    <name type="scientific">Mycolicibacterium farcinogenes</name>
    <name type="common">Mycobacterium farcinogenes</name>
    <dbReference type="NCBI Taxonomy" id="1802"/>
    <lineage>
        <taxon>Bacteria</taxon>
        <taxon>Bacillati</taxon>
        <taxon>Actinomycetota</taxon>
        <taxon>Actinomycetes</taxon>
        <taxon>Mycobacteriales</taxon>
        <taxon>Mycobacteriaceae</taxon>
        <taxon>Mycolicibacterium</taxon>
    </lineage>
</organism>
<evidence type="ECO:0000313" key="1">
    <source>
        <dbReference type="EMBL" id="QZH69491.1"/>
    </source>
</evidence>
<sequence>MTAWPDLIVGDLVGSISQVLGAAPQSPRFDMPLATELTPEQRAQLKYMGIDPDTSSITVINKALEGMGQPPLKTGADAPPPGGDQPAPSGKPPITPPAETTPQAGPASNPELTGAAAEVAKRLDEALAKNRTALNEADEKLIDALLKAQDSSAEGKAKLGELQKSIIDQVQKLGPTLDTPAGQEQLASFLQGKTDEINGVLKSKGLDSASHGAVLDGLAARYEALSSDKPSGENQTGSGTGQPASGAGPAGAPAAGESGAGAAGLEQDPLLDGLASDPLMSGLGSMLGPGMGALGSLPGMLGGMMPFGGGGGAMGGGLPLGDIGSGIGSAIRDAKAAGAESTDPLTDPPVGDKAEAPGDEKGDKDEHGELKDPPVGEGNQPNPAGPQAATNPNAPEAQSGQVTPAGTSQPAPDDLSVKVPGFENPVTAETAAVAQASRAVVGGTPFEQAYRDANLTLSPAGAPVTTNAVSQSRLILGDVGQFTDHRIMALGNDKVWSNGRAVPLEDIDFGSTFLGWERPQATAQAQPVVAASATSPSPPK</sequence>
<keyword evidence="1" id="KW-0614">Plasmid</keyword>
<name>A0ACD1FRA6_MYCFR</name>
<dbReference type="EMBL" id="CP081674">
    <property type="protein sequence ID" value="QZH69491.1"/>
    <property type="molecule type" value="Genomic_DNA"/>
</dbReference>
<gene>
    <name evidence="1" type="ORF">K6L26_30635</name>
</gene>
<proteinExistence type="predicted"/>
<reference evidence="1" key="1">
    <citation type="submission" date="2021-07" db="EMBL/GenBank/DDBJ databases">
        <title>Complete Genome Sequences of Mycobacterium farcinogenes Isolated from Clinical Specimens from Patients in Thailand.</title>
        <authorList>
            <person name="Sodsai P."/>
        </authorList>
    </citation>
    <scope>NUCLEOTIDE SEQUENCE</scope>
    <source>
        <strain evidence="1">BKK/CU-MFGFA-001</strain>
    </source>
</reference>
<dbReference type="Proteomes" id="UP000825598">
    <property type="component" value="Plasmid unnamed1"/>
</dbReference>